<dbReference type="GO" id="GO:0008270">
    <property type="term" value="F:zinc ion binding"/>
    <property type="evidence" value="ECO:0007669"/>
    <property type="project" value="InterPro"/>
</dbReference>
<dbReference type="InterPro" id="IPR013087">
    <property type="entry name" value="Znf_C2H2_type"/>
</dbReference>
<dbReference type="PANTHER" id="PTHR45762:SF13">
    <property type="entry name" value="U1-TYPE DOMAIN-CONTAINING PROTEIN"/>
    <property type="match status" value="1"/>
</dbReference>
<dbReference type="Pfam" id="PF12874">
    <property type="entry name" value="zf-met"/>
    <property type="match status" value="1"/>
</dbReference>
<feature type="compositionally biased region" description="Acidic residues" evidence="1">
    <location>
        <begin position="293"/>
        <end position="328"/>
    </location>
</feature>
<feature type="compositionally biased region" description="Acidic residues" evidence="1">
    <location>
        <begin position="424"/>
        <end position="434"/>
    </location>
</feature>
<feature type="compositionally biased region" description="Basic and acidic residues" evidence="1">
    <location>
        <begin position="577"/>
        <end position="600"/>
    </location>
</feature>
<feature type="compositionally biased region" description="Acidic residues" evidence="1">
    <location>
        <begin position="52"/>
        <end position="62"/>
    </location>
</feature>
<evidence type="ECO:0008006" key="5">
    <source>
        <dbReference type="Google" id="ProtNLM"/>
    </source>
</evidence>
<feature type="compositionally biased region" description="Acidic residues" evidence="1">
    <location>
        <begin position="343"/>
        <end position="363"/>
    </location>
</feature>
<sequence length="909" mass="101290">MEHAAAPAGEEEPPPFYCHICKIACASAVNLQSHFLGARHKKAEEALKDNKEEDGEDEGEEAEPPKPKESLEDQLNACQDAEPALGLEYIYEFQGHGYSRYECKLCNCFLGRNQMFMHIVGSRHRVQYLSTHHPALGVTQTTLLKGPKKLKKLRQICVRVEEEFGRNKINIVQGEDKMFSHDAPSLPPCVSYQKNPQLPKIDFTNDEFLEEVKKPEPKPLPKERLVTFRQLKAAYEASQKKQAMRKARYNQSTTWGQRDQPAAGGPENQTNDGGEEKNQPTAQGQEMDQSACEMEDMDQLACEVEDMDQLACEGEEQDQSAGEGEEQDQLAGGVEEKDQLASVEEEEEEEKDQLAAEADDMEEPVAGVEEMDQSAGGGEEKDKPAAGVEKGQKAAIEQKDQQTSEGQEKDQPATEGQENKKEDDINDESGDSDTDCSAGMAFPSSKEMFEFLEHFQVFELRHVNFLIKVSEKLGKALVCHKKDTERKKMESNIIAQDDDNNNQFIGTSLTNQESLTNSENQQGAILPPVVPVKSNPNRMMAAMARLEGKDPEDPTSSPEPEFDSTQDVQEEGLSSSKLKDRETSEQPRHVLPKPPDRAGDKYTGGSSPNESSDNNPSRPSYPHELLGNSVGTGPTESSNVREPLKNVAVLSPSVAPNTQERMRNSAAHVLPREPMRSSADEYFPPREPMRGSANPHLQPREPMKSSADPQYPPRESMRGSADSRYTPREPMRGSADHRYPTREPTKDFADPHFPPREPMRSSGDPHFPPRGPMKSSADHRYPTREPTKDFADPHFPPREPMRSSGDPHFPPRGPMRGSGDPHFPPREPMRGSGDPNFPPREPMRGSGDPNFPPREPMRGSGDPNFPPREPMRGSGDLNFPPREPMRGSGDPNFPPHDKQGFVQTETSLH</sequence>
<feature type="region of interest" description="Disordered" evidence="1">
    <location>
        <begin position="513"/>
        <end position="535"/>
    </location>
</feature>
<feature type="region of interest" description="Disordered" evidence="1">
    <location>
        <begin position="547"/>
        <end position="909"/>
    </location>
</feature>
<dbReference type="OrthoDB" id="5877502at2759"/>
<proteinExistence type="predicted"/>
<feature type="compositionally biased region" description="Polar residues" evidence="1">
    <location>
        <begin position="513"/>
        <end position="523"/>
    </location>
</feature>
<feature type="compositionally biased region" description="Acidic residues" evidence="1">
    <location>
        <begin position="560"/>
        <end position="570"/>
    </location>
</feature>
<dbReference type="InterPro" id="IPR036236">
    <property type="entry name" value="Znf_C2H2_sf"/>
</dbReference>
<feature type="compositionally biased region" description="Basic and acidic residues" evidence="1">
    <location>
        <begin position="776"/>
        <end position="801"/>
    </location>
</feature>
<feature type="domain" description="U1-type" evidence="3">
    <location>
        <begin position="13"/>
        <end position="47"/>
    </location>
</feature>
<reference evidence="4" key="1">
    <citation type="submission" date="2017-08" db="EMBL/GenBank/DDBJ databases">
        <title>Assembly of the North American Bullfrog Genome.</title>
        <authorList>
            <person name="Warren R.L."/>
            <person name="Vandervalk B.P."/>
            <person name="Kucuk E."/>
            <person name="Birol I."/>
            <person name="Helbing C."/>
            <person name="Pandoh P."/>
            <person name="Behsaz B."/>
            <person name="Mohamadi H."/>
            <person name="Chu J."/>
            <person name="Jackman S."/>
            <person name="Hammond S.A."/>
            <person name="Veldhoen N."/>
            <person name="Kirk H."/>
            <person name="Zhao Y."/>
            <person name="Coope R."/>
            <person name="Pleasance S."/>
            <person name="Moore R."/>
            <person name="Holt R."/>
        </authorList>
    </citation>
    <scope>NUCLEOTIDE SEQUENCE</scope>
    <source>
        <strain evidence="4">Bruno</strain>
        <tissue evidence="4">Liver</tissue>
    </source>
</reference>
<feature type="compositionally biased region" description="Basic and acidic residues" evidence="1">
    <location>
        <begin position="378"/>
        <end position="423"/>
    </location>
</feature>
<dbReference type="GO" id="GO:0071011">
    <property type="term" value="C:precatalytic spliceosome"/>
    <property type="evidence" value="ECO:0007669"/>
    <property type="project" value="TreeGrafter"/>
</dbReference>
<dbReference type="AlphaFoldDB" id="A0A2G9RU05"/>
<gene>
    <name evidence="4" type="ORF">AB205_0181150</name>
</gene>
<dbReference type="InterPro" id="IPR003604">
    <property type="entry name" value="Matrin/U1-like-C_Znf_C2H2"/>
</dbReference>
<dbReference type="EMBL" id="KV931974">
    <property type="protein sequence ID" value="PIO31378.1"/>
    <property type="molecule type" value="Genomic_DNA"/>
</dbReference>
<feature type="region of interest" description="Disordered" evidence="1">
    <location>
        <begin position="47"/>
        <end position="70"/>
    </location>
</feature>
<dbReference type="SMART" id="SM00451">
    <property type="entry name" value="ZnF_U1"/>
    <property type="match status" value="2"/>
</dbReference>
<evidence type="ECO:0000256" key="1">
    <source>
        <dbReference type="SAM" id="MobiDB-lite"/>
    </source>
</evidence>
<dbReference type="PANTHER" id="PTHR45762">
    <property type="entry name" value="ZINC FINGER RNA-BINDING PROTEIN"/>
    <property type="match status" value="1"/>
</dbReference>
<protein>
    <recommendedName>
        <fullName evidence="5">C2H2-type domain-containing protein</fullName>
    </recommendedName>
</protein>
<feature type="compositionally biased region" description="Basic and acidic residues" evidence="1">
    <location>
        <begin position="725"/>
        <end position="759"/>
    </location>
</feature>
<evidence type="ECO:0000259" key="3">
    <source>
        <dbReference type="SMART" id="SM00451"/>
    </source>
</evidence>
<feature type="compositionally biased region" description="Polar residues" evidence="1">
    <location>
        <begin position="629"/>
        <end position="640"/>
    </location>
</feature>
<feature type="compositionally biased region" description="Low complexity" evidence="1">
    <location>
        <begin position="606"/>
        <end position="620"/>
    </location>
</feature>
<accession>A0A2G9RU05</accession>
<feature type="domain" description="U1-type" evidence="3">
    <location>
        <begin position="98"/>
        <end position="131"/>
    </location>
</feature>
<feature type="domain" description="C2H2-type" evidence="2">
    <location>
        <begin position="16"/>
        <end position="40"/>
    </location>
</feature>
<evidence type="ECO:0000259" key="2">
    <source>
        <dbReference type="SMART" id="SM00355"/>
    </source>
</evidence>
<dbReference type="GO" id="GO:0003725">
    <property type="term" value="F:double-stranded RNA binding"/>
    <property type="evidence" value="ECO:0007669"/>
    <property type="project" value="TreeGrafter"/>
</dbReference>
<feature type="compositionally biased region" description="Polar residues" evidence="1">
    <location>
        <begin position="279"/>
        <end position="288"/>
    </location>
</feature>
<name>A0A2G9RU05_AQUCT</name>
<dbReference type="SUPFAM" id="SSF57667">
    <property type="entry name" value="beta-beta-alpha zinc fingers"/>
    <property type="match status" value="1"/>
</dbReference>
<organism evidence="4">
    <name type="scientific">Aquarana catesbeiana</name>
    <name type="common">American bullfrog</name>
    <name type="synonym">Rana catesbeiana</name>
    <dbReference type="NCBI Taxonomy" id="8400"/>
    <lineage>
        <taxon>Eukaryota</taxon>
        <taxon>Metazoa</taxon>
        <taxon>Chordata</taxon>
        <taxon>Craniata</taxon>
        <taxon>Vertebrata</taxon>
        <taxon>Euteleostomi</taxon>
        <taxon>Amphibia</taxon>
        <taxon>Batrachia</taxon>
        <taxon>Anura</taxon>
        <taxon>Neobatrachia</taxon>
        <taxon>Ranoidea</taxon>
        <taxon>Ranidae</taxon>
        <taxon>Aquarana</taxon>
    </lineage>
</organism>
<dbReference type="Gene3D" id="3.30.160.60">
    <property type="entry name" value="Classic Zinc Finger"/>
    <property type="match status" value="1"/>
</dbReference>
<feature type="compositionally biased region" description="Basic and acidic residues" evidence="1">
    <location>
        <begin position="670"/>
        <end position="689"/>
    </location>
</feature>
<dbReference type="GO" id="GO:0003727">
    <property type="term" value="F:single-stranded RNA binding"/>
    <property type="evidence" value="ECO:0007669"/>
    <property type="project" value="TreeGrafter"/>
</dbReference>
<evidence type="ECO:0000313" key="4">
    <source>
        <dbReference type="EMBL" id="PIO31378.1"/>
    </source>
</evidence>
<feature type="domain" description="C2H2-type" evidence="2">
    <location>
        <begin position="101"/>
        <end position="124"/>
    </location>
</feature>
<dbReference type="SMART" id="SM00355">
    <property type="entry name" value="ZnF_C2H2"/>
    <property type="match status" value="2"/>
</dbReference>
<feature type="region of interest" description="Disordered" evidence="1">
    <location>
        <begin position="237"/>
        <end position="439"/>
    </location>
</feature>